<evidence type="ECO:0000256" key="13">
    <source>
        <dbReference type="PIRSR" id="PIRSR634015-3"/>
    </source>
</evidence>
<evidence type="ECO:0000256" key="5">
    <source>
        <dbReference type="ARBA" id="ARBA00015611"/>
    </source>
</evidence>
<accession>A0AAU6Q4M3</accession>
<dbReference type="PANTHER" id="PTHR45726">
    <property type="entry name" value="LEUKOTRIENE A-4 HYDROLASE"/>
    <property type="match status" value="1"/>
</dbReference>
<evidence type="ECO:0000256" key="7">
    <source>
        <dbReference type="ARBA" id="ARBA00022670"/>
    </source>
</evidence>
<dbReference type="CDD" id="cd09603">
    <property type="entry name" value="M1_APN_like"/>
    <property type="match status" value="1"/>
</dbReference>
<evidence type="ECO:0000256" key="8">
    <source>
        <dbReference type="ARBA" id="ARBA00022723"/>
    </source>
</evidence>
<evidence type="ECO:0000259" key="15">
    <source>
        <dbReference type="Pfam" id="PF01433"/>
    </source>
</evidence>
<feature type="domain" description="Aminopeptidase N-like N-terminal" evidence="16">
    <location>
        <begin position="42"/>
        <end position="218"/>
    </location>
</feature>
<dbReference type="SUPFAM" id="SSF63737">
    <property type="entry name" value="Leukotriene A4 hydrolase N-terminal domain"/>
    <property type="match status" value="1"/>
</dbReference>
<feature type="signal peptide" evidence="14">
    <location>
        <begin position="1"/>
        <end position="19"/>
    </location>
</feature>
<evidence type="ECO:0000256" key="11">
    <source>
        <dbReference type="ARBA" id="ARBA00023049"/>
    </source>
</evidence>
<keyword evidence="14" id="KW-0732">Signal</keyword>
<dbReference type="GO" id="GO:0016285">
    <property type="term" value="F:alanyl aminopeptidase activity"/>
    <property type="evidence" value="ECO:0007669"/>
    <property type="project" value="UniProtKB-EC"/>
</dbReference>
<reference evidence="17" key="1">
    <citation type="submission" date="2024-03" db="EMBL/GenBank/DDBJ databases">
        <title>Deinococcus weizhi sp. nov., isolated from human skin.</title>
        <authorList>
            <person name="Wei Z."/>
            <person name="Tian F."/>
            <person name="Yang C."/>
            <person name="Xin L.T."/>
            <person name="Wen Z.J."/>
            <person name="Lan K.C."/>
            <person name="Yu L."/>
            <person name="Zhe W."/>
            <person name="Dan F.D."/>
            <person name="Jun W."/>
            <person name="Rui Z."/>
            <person name="Yong X.J."/>
            <person name="Ting Y."/>
            <person name="Wei X."/>
            <person name="Xu Z.G."/>
            <person name="Xin Z."/>
            <person name="Dong F.G."/>
            <person name="Ni X.M."/>
            <person name="Zheng M.G."/>
            <person name="Chun Y."/>
            <person name="Qian W.X."/>
        </authorList>
    </citation>
    <scope>NUCLEOTIDE SEQUENCE</scope>
    <source>
        <strain evidence="17">VB142</strain>
    </source>
</reference>
<dbReference type="InterPro" id="IPR034015">
    <property type="entry name" value="M1_LTA4H"/>
</dbReference>
<feature type="active site" description="Proton donor" evidence="12">
    <location>
        <position position="388"/>
    </location>
</feature>
<comment type="catalytic activity">
    <reaction evidence="1">
        <text>Release of an N-terminal amino acid, Xaa-|-Yaa- from a peptide, amide or arylamide. Xaa is preferably Ala, but may be most amino acids including Pro (slow action). When a terminal hydrophobic residue is followed by a prolyl residue, the two may be released as an intact Xaa-Pro dipeptide.</text>
        <dbReference type="EC" id="3.4.11.2"/>
    </reaction>
</comment>
<feature type="binding site" evidence="13">
    <location>
        <position position="318"/>
    </location>
    <ligand>
        <name>Zn(2+)</name>
        <dbReference type="ChEBI" id="CHEBI:29105"/>
        <note>catalytic</note>
    </ligand>
</feature>
<dbReference type="EMBL" id="CP149782">
    <property type="protein sequence ID" value="WYF45588.1"/>
    <property type="molecule type" value="Genomic_DNA"/>
</dbReference>
<keyword evidence="9 17" id="KW-0378">Hydrolase</keyword>
<evidence type="ECO:0000256" key="1">
    <source>
        <dbReference type="ARBA" id="ARBA00000098"/>
    </source>
</evidence>
<dbReference type="Gene3D" id="2.60.40.1730">
    <property type="entry name" value="tricorn interacting facor f3 domain"/>
    <property type="match status" value="1"/>
</dbReference>
<dbReference type="GO" id="GO:0008237">
    <property type="term" value="F:metallopeptidase activity"/>
    <property type="evidence" value="ECO:0007669"/>
    <property type="project" value="UniProtKB-KW"/>
</dbReference>
<dbReference type="InterPro" id="IPR045357">
    <property type="entry name" value="Aminopeptidase_N-like_N"/>
</dbReference>
<evidence type="ECO:0000259" key="16">
    <source>
        <dbReference type="Pfam" id="PF17900"/>
    </source>
</evidence>
<evidence type="ECO:0000256" key="3">
    <source>
        <dbReference type="ARBA" id="ARBA00010136"/>
    </source>
</evidence>
<dbReference type="InterPro" id="IPR027268">
    <property type="entry name" value="Peptidase_M4/M1_CTD_sf"/>
</dbReference>
<evidence type="ECO:0000256" key="12">
    <source>
        <dbReference type="PIRSR" id="PIRSR634015-1"/>
    </source>
</evidence>
<evidence type="ECO:0000313" key="17">
    <source>
        <dbReference type="EMBL" id="WYF45588.1"/>
    </source>
</evidence>
<keyword evidence="7" id="KW-0645">Protease</keyword>
<evidence type="ECO:0000256" key="14">
    <source>
        <dbReference type="SAM" id="SignalP"/>
    </source>
</evidence>
<comment type="similarity">
    <text evidence="3">Belongs to the peptidase M1 family.</text>
</comment>
<dbReference type="Gene3D" id="1.10.390.10">
    <property type="entry name" value="Neutral Protease Domain 2"/>
    <property type="match status" value="1"/>
</dbReference>
<dbReference type="Pfam" id="PF17900">
    <property type="entry name" value="Peptidase_M1_N"/>
    <property type="match status" value="1"/>
</dbReference>
<feature type="domain" description="Peptidase M1 membrane alanine aminopeptidase" evidence="15">
    <location>
        <begin position="308"/>
        <end position="447"/>
    </location>
</feature>
<dbReference type="InterPro" id="IPR042097">
    <property type="entry name" value="Aminopeptidase_N-like_N_sf"/>
</dbReference>
<sequence length="457" mass="50253">MNLRAGLVVAWFVVAGAQAAQSVPSVGDSLFPELGQRGLDVQHYDLRLTVPQPGQPQLSAEVTLTLSTREPLRQLALDLLGPRVSAAQWNGQAVAFSQQGAKLLVTPARPLLPGQQARVHLVYAVTGEQGQPSQNYGLPFRPGWQSVPDGNANFSEPDGTRTFLPSNDHPSDPATFRVQVTVPEGYAAAASGLFVQQRAEAGGRQTFVFSQRTPIPTYALALLVGHLERQLAPDVQVAGQTVRRRDVYAAGLPPDQRVPAGETAEMLQVLSDWFGPYPFDLYGVAVLPGLPLALETATLSTLPPGSNRERVRLHELAHQWFGNRVTLGDWADSWLNEGFATYAELLWAEHQQQDTQTLLEDWYTRLTTRSSRPLRATQPEQLFDETAYFRGALALHALRKQVGDDAFRAFLQEYMQTFSNRPATTAALLERVRSRLGQGAEATLRQWVEAAELPPLP</sequence>
<dbReference type="GO" id="GO:0008270">
    <property type="term" value="F:zinc ion binding"/>
    <property type="evidence" value="ECO:0007669"/>
    <property type="project" value="InterPro"/>
</dbReference>
<dbReference type="Pfam" id="PF01433">
    <property type="entry name" value="Peptidase_M1"/>
    <property type="match status" value="1"/>
</dbReference>
<dbReference type="InterPro" id="IPR014782">
    <property type="entry name" value="Peptidase_M1_dom"/>
</dbReference>
<keyword evidence="11" id="KW-0482">Metalloprotease</keyword>
<dbReference type="EC" id="3.4.11.2" evidence="4"/>
<feature type="chain" id="PRO_5043537274" description="Aminopeptidase N" evidence="14">
    <location>
        <begin position="20"/>
        <end position="457"/>
    </location>
</feature>
<feature type="binding site" evidence="13">
    <location>
        <position position="337"/>
    </location>
    <ligand>
        <name>Zn(2+)</name>
        <dbReference type="ChEBI" id="CHEBI:29105"/>
        <note>catalytic</note>
    </ligand>
</feature>
<comment type="cofactor">
    <cofactor evidence="13">
        <name>Zn(2+)</name>
        <dbReference type="ChEBI" id="CHEBI:29105"/>
    </cofactor>
    <text evidence="13">Binds 1 zinc ion per subunit.</text>
</comment>
<protein>
    <recommendedName>
        <fullName evidence="5">Aminopeptidase N</fullName>
        <ecNumber evidence="4">3.4.11.2</ecNumber>
    </recommendedName>
</protein>
<dbReference type="AlphaFoldDB" id="A0AAU6Q4M3"/>
<gene>
    <name evidence="17" type="ORF">WDJ50_05570</name>
</gene>
<feature type="active site" description="Proton acceptor" evidence="12">
    <location>
        <position position="315"/>
    </location>
</feature>
<dbReference type="GO" id="GO:0006508">
    <property type="term" value="P:proteolysis"/>
    <property type="evidence" value="ECO:0007669"/>
    <property type="project" value="UniProtKB-KW"/>
</dbReference>
<evidence type="ECO:0000256" key="2">
    <source>
        <dbReference type="ARBA" id="ARBA00004496"/>
    </source>
</evidence>
<dbReference type="PANTHER" id="PTHR45726:SF3">
    <property type="entry name" value="LEUKOTRIENE A-4 HYDROLASE"/>
    <property type="match status" value="1"/>
</dbReference>
<proteinExistence type="inferred from homology"/>
<organism evidence="17">
    <name type="scientific">Deinococcus sp. VB142</name>
    <dbReference type="NCBI Taxonomy" id="3112952"/>
    <lineage>
        <taxon>Bacteria</taxon>
        <taxon>Thermotogati</taxon>
        <taxon>Deinococcota</taxon>
        <taxon>Deinococci</taxon>
        <taxon>Deinococcales</taxon>
        <taxon>Deinococcaceae</taxon>
        <taxon>Deinococcus</taxon>
    </lineage>
</organism>
<dbReference type="RefSeq" id="WP_339096876.1">
    <property type="nucleotide sequence ID" value="NZ_CP149782.1"/>
</dbReference>
<dbReference type="SUPFAM" id="SSF55486">
    <property type="entry name" value="Metalloproteases ('zincins'), catalytic domain"/>
    <property type="match status" value="1"/>
</dbReference>
<evidence type="ECO:0000256" key="4">
    <source>
        <dbReference type="ARBA" id="ARBA00012564"/>
    </source>
</evidence>
<evidence type="ECO:0000256" key="6">
    <source>
        <dbReference type="ARBA" id="ARBA00022490"/>
    </source>
</evidence>
<keyword evidence="10 13" id="KW-0862">Zinc</keyword>
<dbReference type="GO" id="GO:0005737">
    <property type="term" value="C:cytoplasm"/>
    <property type="evidence" value="ECO:0007669"/>
    <property type="project" value="UniProtKB-SubCell"/>
</dbReference>
<comment type="subcellular location">
    <subcellularLocation>
        <location evidence="2">Cytoplasm</location>
    </subcellularLocation>
</comment>
<dbReference type="PRINTS" id="PR00756">
    <property type="entry name" value="ALADIPTASE"/>
</dbReference>
<dbReference type="InterPro" id="IPR001930">
    <property type="entry name" value="Peptidase_M1"/>
</dbReference>
<keyword evidence="6" id="KW-0963">Cytoplasm</keyword>
<keyword evidence="8 13" id="KW-0479">Metal-binding</keyword>
<keyword evidence="17" id="KW-0031">Aminopeptidase</keyword>
<evidence type="ECO:0000256" key="9">
    <source>
        <dbReference type="ARBA" id="ARBA00022801"/>
    </source>
</evidence>
<evidence type="ECO:0000256" key="10">
    <source>
        <dbReference type="ARBA" id="ARBA00022833"/>
    </source>
</evidence>
<feature type="binding site" evidence="13">
    <location>
        <position position="314"/>
    </location>
    <ligand>
        <name>Zn(2+)</name>
        <dbReference type="ChEBI" id="CHEBI:29105"/>
        <note>catalytic</note>
    </ligand>
</feature>
<name>A0AAU6Q4M3_9DEIO</name>